<dbReference type="InterPro" id="IPR010059">
    <property type="entry name" value="Uridine_phosphorylase_euk"/>
</dbReference>
<dbReference type="Gene3D" id="1.25.10.10">
    <property type="entry name" value="Leucine-rich Repeat Variant"/>
    <property type="match status" value="1"/>
</dbReference>
<feature type="compositionally biased region" description="Basic and acidic residues" evidence="7">
    <location>
        <begin position="921"/>
        <end position="941"/>
    </location>
</feature>
<sequence>MESEPDSTGNRNGLVIPKNHRKLHLLKVDHLYHLALDTEKDDLEKMFGDVRFVCFGGQPSRMEKFSALVARELNIDDHEMDGDRPKNYAAGTDRYSIHKVGPVLSVSHGIGIPSLSVVFNEIIKLVHYAKCKDVEFFRIGTCGGLGLEPGTVVVTEKAVDGEMNPYYKLAVLGKPVQRLAKVDQTLLESLLRCSEPDDGFKTVKGTTFCSDDFYEGQARLDGAFCEYEEEDKMKFLQELRSKGVCNIEMESLGFLAMCHYAGVKGYIAAILLLHQDHELSLLLMNTIQKDLQSTNILDNCIALSAVCHLVQSDVGVISMMLPLVQKKLQHPRELVRMRAACCILRFIRLTPSYQRHLQENCRKLLYDKDPGVMSIGVKIQLQLLKSGLQSIETLTSDLCSILQQIMNRSLPSSFEYHGIPLPWLQIDILRALACLGKENKKNSESMYPLLRDLLDKFNTKARMSYAVMYECIVTITRIVPHRALLTEASVRVKRFIGSTSYVLKYIGVKALTHLIAVSPESITDCQMIVVELLEDPDPAIQSKTVDLLFSMANESNVKVVCSKLIEHLARPRKDFIFLSSSRYSLDGVWGYDMVLTILREERSGLPKDMVDRVLNQLSQVLNYPRDTSRQVPEAVQSLVKKSVQGLFQENCSKELVLSECSFLLKNMPDDKVMSLLQKQFLRQSLDTLTRLWILSCVSSLLCGGIVQPGVVKKAVRDMRDRCVSFCDTTQDYTLLQKLLECERLCARPLTVDPQGWDLTQFDFTLSYLDDFVCDSLEGETKPYIHKNLRMSPLKVDPLFSGFAENAGSGSVASDSSGKPTKSATSDSKNVDLKLEGVSRVWGEEGFLEPDTSVVDSHNAESDEKQRELEKKQELAAALFSGFHSQSKSDAQDKELKDLWSEDVPLNLNSTSLDWRALSAEESERKGSSTEEMDRQEADRQDPGSSLLDLSDQEKSTEGVLSQDPLSVDHTEHVQQGHEQSCGESQDSKTTTHQHEQSVGLSVNQEGGGGIQGMNYLSREPPPLSFESFPEDRIQDSSEQFGGLYDGVEEEEEDDSESQGDSVYSLSQLDLDTVRVRGEVHGSGAVCNSDSDGCSRQGSELSLYSQYQVLEDSHDSEHNEKVS</sequence>
<evidence type="ECO:0000256" key="1">
    <source>
        <dbReference type="ARBA" id="ARBA00004308"/>
    </source>
</evidence>
<keyword evidence="4" id="KW-0653">Protein transport</keyword>
<reference evidence="9" key="1">
    <citation type="journal article" date="2012" name="Nature">
        <title>The oyster genome reveals stress adaptation and complexity of shell formation.</title>
        <authorList>
            <person name="Zhang G."/>
            <person name="Fang X."/>
            <person name="Guo X."/>
            <person name="Li L."/>
            <person name="Luo R."/>
            <person name="Xu F."/>
            <person name="Yang P."/>
            <person name="Zhang L."/>
            <person name="Wang X."/>
            <person name="Qi H."/>
            <person name="Xiong Z."/>
            <person name="Que H."/>
            <person name="Xie Y."/>
            <person name="Holland P.W."/>
            <person name="Paps J."/>
            <person name="Zhu Y."/>
            <person name="Wu F."/>
            <person name="Chen Y."/>
            <person name="Wang J."/>
            <person name="Peng C."/>
            <person name="Meng J."/>
            <person name="Yang L."/>
            <person name="Liu J."/>
            <person name="Wen B."/>
            <person name="Zhang N."/>
            <person name="Huang Z."/>
            <person name="Zhu Q."/>
            <person name="Feng Y."/>
            <person name="Mount A."/>
            <person name="Hedgecock D."/>
            <person name="Xu Z."/>
            <person name="Liu Y."/>
            <person name="Domazet-Loso T."/>
            <person name="Du Y."/>
            <person name="Sun X."/>
            <person name="Zhang S."/>
            <person name="Liu B."/>
            <person name="Cheng P."/>
            <person name="Jiang X."/>
            <person name="Li J."/>
            <person name="Fan D."/>
            <person name="Wang W."/>
            <person name="Fu W."/>
            <person name="Wang T."/>
            <person name="Wang B."/>
            <person name="Zhang J."/>
            <person name="Peng Z."/>
            <person name="Li Y."/>
            <person name="Li N."/>
            <person name="Wang J."/>
            <person name="Chen M."/>
            <person name="He Y."/>
            <person name="Tan F."/>
            <person name="Song X."/>
            <person name="Zheng Q."/>
            <person name="Huang R."/>
            <person name="Yang H."/>
            <person name="Du X."/>
            <person name="Chen L."/>
            <person name="Yang M."/>
            <person name="Gaffney P.M."/>
            <person name="Wang S."/>
            <person name="Luo L."/>
            <person name="She Z."/>
            <person name="Ming Y."/>
            <person name="Huang W."/>
            <person name="Zhang S."/>
            <person name="Huang B."/>
            <person name="Zhang Y."/>
            <person name="Qu T."/>
            <person name="Ni P."/>
            <person name="Miao G."/>
            <person name="Wang J."/>
            <person name="Wang Q."/>
            <person name="Steinberg C.E."/>
            <person name="Wang H."/>
            <person name="Li N."/>
            <person name="Qian L."/>
            <person name="Zhang G."/>
            <person name="Li Y."/>
            <person name="Yang H."/>
            <person name="Liu X."/>
            <person name="Wang J."/>
            <person name="Yin Y."/>
            <person name="Wang J."/>
        </authorList>
    </citation>
    <scope>NUCLEOTIDE SEQUENCE [LARGE SCALE GENOMIC DNA]</scope>
    <source>
        <strain evidence="9">05x7-T-G4-1.051#20</strain>
    </source>
</reference>
<feature type="region of interest" description="Disordered" evidence="7">
    <location>
        <begin position="848"/>
        <end position="870"/>
    </location>
</feature>
<dbReference type="PANTHER" id="PTHR22780">
    <property type="entry name" value="ADAPTIN, ALPHA/GAMMA/EPSILON"/>
    <property type="match status" value="1"/>
</dbReference>
<dbReference type="Gene3D" id="3.40.50.1580">
    <property type="entry name" value="Nucleoside phosphorylase domain"/>
    <property type="match status" value="1"/>
</dbReference>
<feature type="region of interest" description="Disordered" evidence="7">
    <location>
        <begin position="909"/>
        <end position="1066"/>
    </location>
</feature>
<evidence type="ECO:0000256" key="2">
    <source>
        <dbReference type="ARBA" id="ARBA00010456"/>
    </source>
</evidence>
<gene>
    <name evidence="9" type="ORF">CGI_10018519</name>
</gene>
<dbReference type="SUPFAM" id="SSF48371">
    <property type="entry name" value="ARM repeat"/>
    <property type="match status" value="1"/>
</dbReference>
<dbReference type="InParanoid" id="K1RQ06"/>
<feature type="compositionally biased region" description="Polar residues" evidence="7">
    <location>
        <begin position="976"/>
        <end position="1004"/>
    </location>
</feature>
<dbReference type="InterPro" id="IPR011989">
    <property type="entry name" value="ARM-like"/>
</dbReference>
<dbReference type="Pfam" id="PF01602">
    <property type="entry name" value="Adaptin_N"/>
    <property type="match status" value="1"/>
</dbReference>
<dbReference type="InterPro" id="IPR050840">
    <property type="entry name" value="Adaptor_Complx_Large_Subunit"/>
</dbReference>
<dbReference type="GO" id="GO:0016192">
    <property type="term" value="P:vesicle-mediated transport"/>
    <property type="evidence" value="ECO:0007669"/>
    <property type="project" value="InterPro"/>
</dbReference>
<evidence type="ECO:0000256" key="3">
    <source>
        <dbReference type="ARBA" id="ARBA00022448"/>
    </source>
</evidence>
<comment type="subcellular location">
    <subcellularLocation>
        <location evidence="1">Endomembrane system</location>
    </subcellularLocation>
</comment>
<dbReference type="CDD" id="cd17763">
    <property type="entry name" value="UP_hUPP-like"/>
    <property type="match status" value="1"/>
</dbReference>
<feature type="compositionally biased region" description="Basic and acidic residues" evidence="7">
    <location>
        <begin position="857"/>
        <end position="870"/>
    </location>
</feature>
<dbReference type="GO" id="GO:0012505">
    <property type="term" value="C:endomembrane system"/>
    <property type="evidence" value="ECO:0007669"/>
    <property type="project" value="UniProtKB-SubCell"/>
</dbReference>
<feature type="domain" description="Clathrin/coatomer adaptor adaptin-like N-terminal" evidence="8">
    <location>
        <begin position="265"/>
        <end position="574"/>
    </location>
</feature>
<feature type="compositionally biased region" description="Low complexity" evidence="7">
    <location>
        <begin position="808"/>
        <end position="817"/>
    </location>
</feature>
<dbReference type="NCBIfam" id="TIGR01719">
    <property type="entry name" value="euk_UDPppase"/>
    <property type="match status" value="1"/>
</dbReference>
<feature type="binding site" evidence="6">
    <location>
        <position position="94"/>
    </location>
    <ligand>
        <name>phosphate</name>
        <dbReference type="ChEBI" id="CHEBI:43474"/>
    </ligand>
</feature>
<dbReference type="SUPFAM" id="SSF53167">
    <property type="entry name" value="Purine and uridine phosphorylases"/>
    <property type="match status" value="1"/>
</dbReference>
<feature type="binding site" evidence="6">
    <location>
        <position position="217"/>
    </location>
    <ligand>
        <name>substrate</name>
    </ligand>
</feature>
<dbReference type="InterPro" id="IPR016024">
    <property type="entry name" value="ARM-type_fold"/>
</dbReference>
<dbReference type="GO" id="GO:0009166">
    <property type="term" value="P:nucleotide catabolic process"/>
    <property type="evidence" value="ECO:0007669"/>
    <property type="project" value="InterPro"/>
</dbReference>
<organism evidence="9">
    <name type="scientific">Magallana gigas</name>
    <name type="common">Pacific oyster</name>
    <name type="synonym">Crassostrea gigas</name>
    <dbReference type="NCBI Taxonomy" id="29159"/>
    <lineage>
        <taxon>Eukaryota</taxon>
        <taxon>Metazoa</taxon>
        <taxon>Spiralia</taxon>
        <taxon>Lophotrochozoa</taxon>
        <taxon>Mollusca</taxon>
        <taxon>Bivalvia</taxon>
        <taxon>Autobranchia</taxon>
        <taxon>Pteriomorphia</taxon>
        <taxon>Ostreida</taxon>
        <taxon>Ostreoidea</taxon>
        <taxon>Ostreidae</taxon>
        <taxon>Magallana</taxon>
    </lineage>
</organism>
<dbReference type="EMBL" id="JH816392">
    <property type="protein sequence ID" value="EKC36456.1"/>
    <property type="molecule type" value="Genomic_DNA"/>
</dbReference>
<feature type="compositionally biased region" description="Polar residues" evidence="7">
    <location>
        <begin position="818"/>
        <end position="827"/>
    </location>
</feature>
<evidence type="ECO:0000256" key="4">
    <source>
        <dbReference type="ARBA" id="ARBA00022927"/>
    </source>
</evidence>
<keyword evidence="3" id="KW-0813">Transport</keyword>
<feature type="compositionally biased region" description="Acidic residues" evidence="7">
    <location>
        <begin position="1046"/>
        <end position="1057"/>
    </location>
</feature>
<dbReference type="InterPro" id="IPR035994">
    <property type="entry name" value="Nucleoside_phosphorylase_sf"/>
</dbReference>
<comment type="similarity">
    <text evidence="2">Belongs to the PNP/UDP phosphorylase family.</text>
</comment>
<evidence type="ECO:0000256" key="6">
    <source>
        <dbReference type="PIRSR" id="PIRSR610059-50"/>
    </source>
</evidence>
<feature type="binding site" evidence="6">
    <location>
        <position position="219"/>
    </location>
    <ligand>
        <name>substrate</name>
    </ligand>
</feature>
<accession>K1RQ06</accession>
<dbReference type="GO" id="GO:0004850">
    <property type="term" value="F:uridine phosphorylase activity"/>
    <property type="evidence" value="ECO:0007669"/>
    <property type="project" value="InterPro"/>
</dbReference>
<dbReference type="AlphaFoldDB" id="K1RQ06"/>
<keyword evidence="5" id="KW-0472">Membrane</keyword>
<evidence type="ECO:0000313" key="9">
    <source>
        <dbReference type="EMBL" id="EKC36456.1"/>
    </source>
</evidence>
<feature type="compositionally biased region" description="Basic and acidic residues" evidence="7">
    <location>
        <begin position="966"/>
        <end position="975"/>
    </location>
</feature>
<protein>
    <submittedName>
        <fullName evidence="9">AP-4 complex subunit epsilon-1</fullName>
    </submittedName>
</protein>
<dbReference type="InterPro" id="IPR002553">
    <property type="entry name" value="Clathrin/coatomer_adapt-like_N"/>
</dbReference>
<evidence type="ECO:0000256" key="7">
    <source>
        <dbReference type="SAM" id="MobiDB-lite"/>
    </source>
</evidence>
<dbReference type="GO" id="GO:0006886">
    <property type="term" value="P:intracellular protein transport"/>
    <property type="evidence" value="ECO:0007669"/>
    <property type="project" value="InterPro"/>
</dbReference>
<evidence type="ECO:0000256" key="5">
    <source>
        <dbReference type="ARBA" id="ARBA00023136"/>
    </source>
</evidence>
<dbReference type="HOGENOM" id="CLU_280223_0_0_1"/>
<dbReference type="GO" id="GO:0009116">
    <property type="term" value="P:nucleoside metabolic process"/>
    <property type="evidence" value="ECO:0007669"/>
    <property type="project" value="InterPro"/>
</dbReference>
<name>K1RQ06_MAGGI</name>
<proteinExistence type="inferred from homology"/>
<dbReference type="GO" id="GO:0030117">
    <property type="term" value="C:membrane coat"/>
    <property type="evidence" value="ECO:0007669"/>
    <property type="project" value="InterPro"/>
</dbReference>
<feature type="binding site" evidence="6">
    <location>
        <begin position="138"/>
        <end position="141"/>
    </location>
    <ligand>
        <name>phosphate</name>
        <dbReference type="ChEBI" id="CHEBI:43474"/>
    </ligand>
</feature>
<evidence type="ECO:0000259" key="8">
    <source>
        <dbReference type="Pfam" id="PF01602"/>
    </source>
</evidence>
<feature type="region of interest" description="Disordered" evidence="7">
    <location>
        <begin position="808"/>
        <end position="829"/>
    </location>
</feature>